<protein>
    <recommendedName>
        <fullName evidence="5">DUF4005 domain-containing protein</fullName>
    </recommendedName>
</protein>
<gene>
    <name evidence="6" type="ORF">NE237_011134</name>
</gene>
<comment type="subunit">
    <text evidence="3">Binds to multiple calmodulin (CaM) in the presence of Ca(2+) and CaM-like proteins.</text>
</comment>
<feature type="region of interest" description="Disordered" evidence="4">
    <location>
        <begin position="225"/>
        <end position="261"/>
    </location>
</feature>
<keyword evidence="1" id="KW-0112">Calmodulin-binding</keyword>
<dbReference type="GO" id="GO:0005516">
    <property type="term" value="F:calmodulin binding"/>
    <property type="evidence" value="ECO:0007669"/>
    <property type="project" value="UniProtKB-KW"/>
</dbReference>
<dbReference type="Proteomes" id="UP001141806">
    <property type="component" value="Unassembled WGS sequence"/>
</dbReference>
<accession>A0A9Q0GUD7</accession>
<feature type="compositionally biased region" description="Polar residues" evidence="4">
    <location>
        <begin position="233"/>
        <end position="248"/>
    </location>
</feature>
<dbReference type="OrthoDB" id="685302at2759"/>
<name>A0A9Q0GUD7_9MAGN</name>
<dbReference type="PANTHER" id="PTHR32295:SF45">
    <property type="entry name" value="PROTEIN IQ-DOMAIN 19"/>
    <property type="match status" value="1"/>
</dbReference>
<dbReference type="InterPro" id="IPR000048">
    <property type="entry name" value="IQ_motif_EF-hand-BS"/>
</dbReference>
<dbReference type="Gene3D" id="1.20.5.190">
    <property type="match status" value="1"/>
</dbReference>
<reference evidence="6" key="1">
    <citation type="journal article" date="2023" name="Plant J.">
        <title>The genome of the king protea, Protea cynaroides.</title>
        <authorList>
            <person name="Chang J."/>
            <person name="Duong T.A."/>
            <person name="Schoeman C."/>
            <person name="Ma X."/>
            <person name="Roodt D."/>
            <person name="Barker N."/>
            <person name="Li Z."/>
            <person name="Van de Peer Y."/>
            <person name="Mizrachi E."/>
        </authorList>
    </citation>
    <scope>NUCLEOTIDE SEQUENCE</scope>
    <source>
        <tissue evidence="6">Young leaves</tissue>
    </source>
</reference>
<comment type="caution">
    <text evidence="6">The sequence shown here is derived from an EMBL/GenBank/DDBJ whole genome shotgun (WGS) entry which is preliminary data.</text>
</comment>
<keyword evidence="7" id="KW-1185">Reference proteome</keyword>
<dbReference type="EMBL" id="JAMYWD010000011">
    <property type="protein sequence ID" value="KAJ4954351.1"/>
    <property type="molecule type" value="Genomic_DNA"/>
</dbReference>
<feature type="region of interest" description="Disordered" evidence="4">
    <location>
        <begin position="14"/>
        <end position="38"/>
    </location>
</feature>
<dbReference type="AlphaFoldDB" id="A0A9Q0GUD7"/>
<evidence type="ECO:0000256" key="3">
    <source>
        <dbReference type="ARBA" id="ARBA00024378"/>
    </source>
</evidence>
<dbReference type="CDD" id="cd23767">
    <property type="entry name" value="IQCD"/>
    <property type="match status" value="1"/>
</dbReference>
<feature type="region of interest" description="Disordered" evidence="4">
    <location>
        <begin position="346"/>
        <end position="389"/>
    </location>
</feature>
<comment type="similarity">
    <text evidence="2">Belongs to the IQD family.</text>
</comment>
<feature type="domain" description="DUF4005" evidence="5">
    <location>
        <begin position="315"/>
        <end position="376"/>
    </location>
</feature>
<evidence type="ECO:0000256" key="1">
    <source>
        <dbReference type="ARBA" id="ARBA00022860"/>
    </source>
</evidence>
<feature type="compositionally biased region" description="Low complexity" evidence="4">
    <location>
        <begin position="26"/>
        <end position="38"/>
    </location>
</feature>
<evidence type="ECO:0000259" key="5">
    <source>
        <dbReference type="Pfam" id="PF13178"/>
    </source>
</evidence>
<dbReference type="InterPro" id="IPR025064">
    <property type="entry name" value="DUF4005"/>
</dbReference>
<evidence type="ECO:0000256" key="4">
    <source>
        <dbReference type="SAM" id="MobiDB-lite"/>
    </source>
</evidence>
<evidence type="ECO:0000313" key="7">
    <source>
        <dbReference type="Proteomes" id="UP001141806"/>
    </source>
</evidence>
<dbReference type="PANTHER" id="PTHR32295">
    <property type="entry name" value="IQ-DOMAIN 5-RELATED"/>
    <property type="match status" value="1"/>
</dbReference>
<evidence type="ECO:0000313" key="6">
    <source>
        <dbReference type="EMBL" id="KAJ4954351.1"/>
    </source>
</evidence>
<evidence type="ECO:0000256" key="2">
    <source>
        <dbReference type="ARBA" id="ARBA00024341"/>
    </source>
</evidence>
<dbReference type="Pfam" id="PF00612">
    <property type="entry name" value="IQ"/>
    <property type="match status" value="2"/>
</dbReference>
<proteinExistence type="inferred from homology"/>
<organism evidence="6 7">
    <name type="scientific">Protea cynaroides</name>
    <dbReference type="NCBI Taxonomy" id="273540"/>
    <lineage>
        <taxon>Eukaryota</taxon>
        <taxon>Viridiplantae</taxon>
        <taxon>Streptophyta</taxon>
        <taxon>Embryophyta</taxon>
        <taxon>Tracheophyta</taxon>
        <taxon>Spermatophyta</taxon>
        <taxon>Magnoliopsida</taxon>
        <taxon>Proteales</taxon>
        <taxon>Proteaceae</taxon>
        <taxon>Protea</taxon>
    </lineage>
</organism>
<dbReference type="Pfam" id="PF13178">
    <property type="entry name" value="DUF4005"/>
    <property type="match status" value="1"/>
</dbReference>
<sequence length="448" mass="49778">MRKTSKWIKSFLTSGKKEHENVNTQPSSIPTENPTTPIIIPPATPKEKRRWSFRRSSAMDTTTKDLNSTDTVYASASAAHTDALVEAGNVQNQHAMAVAAATAAVIRLTNAGAPTKSIEVEEAAALKIQAAFRSYLAKRALCALKGLVKLQALVRGQLVRKQATAILRCMQALVTVQERAQAQRLRMAEEAQPITQRQSVHRKSSQDIRLKRACSVDRGMENINIEEMDFSQPRGSSKGRNSYSNQSQERGDPRFSAYYPSNDVNSKQAQLQNSPAPSALTEISPRTCSGHFEEYSFITAQSSPQCYSAISKLEPPTRASFAFLPNEFADFVSIDYPFHPNYMANTESSRAKARSQSAPKQRSESYERQLSSRRSTMEGRNIPQGMRMQRSSSHVGHTIHGYQHPWSIKLDKSSVSLKDSECCSTSTMLTNTSYCRSLAANEHQGNRF</sequence>
<feature type="compositionally biased region" description="Polar residues" evidence="4">
    <location>
        <begin position="346"/>
        <end position="360"/>
    </location>
</feature>
<dbReference type="PROSITE" id="PS50096">
    <property type="entry name" value="IQ"/>
    <property type="match status" value="2"/>
</dbReference>